<protein>
    <recommendedName>
        <fullName evidence="13">Nickel/cobalt efflux system</fullName>
    </recommendedName>
</protein>
<keyword evidence="3" id="KW-0171">Cobalt transport</keyword>
<keyword evidence="6" id="KW-0533">Nickel</keyword>
<keyword evidence="12" id="KW-0170">Cobalt</keyword>
<feature type="transmembrane region" description="Helical" evidence="13">
    <location>
        <begin position="119"/>
        <end position="144"/>
    </location>
</feature>
<evidence type="ECO:0000256" key="14">
    <source>
        <dbReference type="SAM" id="MobiDB-lite"/>
    </source>
</evidence>
<keyword evidence="5" id="KW-1003">Cell membrane</keyword>
<keyword evidence="9" id="KW-0406">Ion transport</keyword>
<evidence type="ECO:0000256" key="7">
    <source>
        <dbReference type="ARBA" id="ARBA00022692"/>
    </source>
</evidence>
<evidence type="ECO:0000256" key="5">
    <source>
        <dbReference type="ARBA" id="ARBA00022475"/>
    </source>
</evidence>
<keyword evidence="4 13" id="KW-0813">Transport</keyword>
<feature type="compositionally biased region" description="Basic residues" evidence="14">
    <location>
        <begin position="200"/>
        <end position="245"/>
    </location>
</feature>
<evidence type="ECO:0000256" key="1">
    <source>
        <dbReference type="ARBA" id="ARBA00002510"/>
    </source>
</evidence>
<keyword evidence="15" id="KW-0732">Signal</keyword>
<proteinExistence type="inferred from homology"/>
<evidence type="ECO:0000256" key="2">
    <source>
        <dbReference type="ARBA" id="ARBA00004651"/>
    </source>
</evidence>
<keyword evidence="7 13" id="KW-0812">Transmembrane</keyword>
<feature type="compositionally biased region" description="Basic and acidic residues" evidence="14">
    <location>
        <begin position="246"/>
        <end position="273"/>
    </location>
</feature>
<dbReference type="InterPro" id="IPR011541">
    <property type="entry name" value="Ni/Co_transpt_high_affinity"/>
</dbReference>
<feature type="transmembrane region" description="Helical" evidence="13">
    <location>
        <begin position="377"/>
        <end position="398"/>
    </location>
</feature>
<keyword evidence="10" id="KW-0921">Nickel transport</keyword>
<comment type="function">
    <text evidence="1">Efflux system for nickel and cobalt.</text>
</comment>
<accession>A0ABU4XHJ5</accession>
<gene>
    <name evidence="16" type="ORF">RFM27_13505</name>
</gene>
<comment type="caution">
    <text evidence="16">The sequence shown here is derived from an EMBL/GenBank/DDBJ whole genome shotgun (WGS) entry which is preliminary data.</text>
</comment>
<feature type="region of interest" description="Disordered" evidence="14">
    <location>
        <begin position="198"/>
        <end position="279"/>
    </location>
</feature>
<evidence type="ECO:0000256" key="9">
    <source>
        <dbReference type="ARBA" id="ARBA00023065"/>
    </source>
</evidence>
<dbReference type="PANTHER" id="PTHR40659:SF1">
    <property type="entry name" value="NICKEL_COBALT EFFLUX SYSTEM RCNA"/>
    <property type="match status" value="1"/>
</dbReference>
<name>A0ABU4XHJ5_9HYPH</name>
<keyword evidence="11 13" id="KW-0472">Membrane</keyword>
<keyword evidence="17" id="KW-1185">Reference proteome</keyword>
<dbReference type="EMBL" id="JAVIIZ010000006">
    <property type="protein sequence ID" value="MDX8473092.1"/>
    <property type="molecule type" value="Genomic_DNA"/>
</dbReference>
<evidence type="ECO:0000313" key="17">
    <source>
        <dbReference type="Proteomes" id="UP001271780"/>
    </source>
</evidence>
<sequence>MKPSLRLALGLAAATLVMTHLPGVAHAQSSLGIGTNDGMAPSASGPFAHILMWINLRQQEFYHSLAAAMKAMRQDGSKLWLLVGLSFAYGIFHAAGPGHGKAVISSYMVANEVALRRGIMLSFVSALLQGLTAVVVMMLAYFVLRGTAISMTDAAWFLEISSYVLVTLFGAWLLWRKLGPSILRLFGRAPAYSLSAAHAGHSHGGHAGHSRAHSHAHSHSTHAHAAHSHALHAHHDHAAHSHSHAHSHDHGAHDHHHDHAAHDHDHGHHDHGPGEVCETCGHSHAPDPALLSGDRFDWKTAWSAVAAVGIRPCSGALIVLSFALLNGLWMGGLLSVLAMSIGTAITVSALATIAVTAKNWAVYFAGDGRIGNRIHSIVEIGGAAFIFLVGLLLLSAGLTGGA</sequence>
<keyword evidence="8 13" id="KW-1133">Transmembrane helix</keyword>
<evidence type="ECO:0000256" key="4">
    <source>
        <dbReference type="ARBA" id="ARBA00022448"/>
    </source>
</evidence>
<dbReference type="RefSeq" id="WP_320315640.1">
    <property type="nucleotide sequence ID" value="NZ_JAVIIX010000002.1"/>
</dbReference>
<evidence type="ECO:0000256" key="10">
    <source>
        <dbReference type="ARBA" id="ARBA00023112"/>
    </source>
</evidence>
<feature type="signal peptide" evidence="15">
    <location>
        <begin position="1"/>
        <end position="27"/>
    </location>
</feature>
<comment type="subcellular location">
    <subcellularLocation>
        <location evidence="2 13">Cell membrane</location>
        <topology evidence="2 13">Multi-pass membrane protein</topology>
    </subcellularLocation>
</comment>
<dbReference type="Pfam" id="PF03824">
    <property type="entry name" value="NicO"/>
    <property type="match status" value="1"/>
</dbReference>
<evidence type="ECO:0000256" key="15">
    <source>
        <dbReference type="SAM" id="SignalP"/>
    </source>
</evidence>
<feature type="transmembrane region" description="Helical" evidence="13">
    <location>
        <begin position="79"/>
        <end position="98"/>
    </location>
</feature>
<evidence type="ECO:0000256" key="3">
    <source>
        <dbReference type="ARBA" id="ARBA00022426"/>
    </source>
</evidence>
<feature type="transmembrane region" description="Helical" evidence="13">
    <location>
        <begin position="301"/>
        <end position="325"/>
    </location>
</feature>
<organism evidence="16 17">
    <name type="scientific">Mesorhizobium dulcispinae</name>
    <dbReference type="NCBI Taxonomy" id="3072316"/>
    <lineage>
        <taxon>Bacteria</taxon>
        <taxon>Pseudomonadati</taxon>
        <taxon>Pseudomonadota</taxon>
        <taxon>Alphaproteobacteria</taxon>
        <taxon>Hyphomicrobiales</taxon>
        <taxon>Phyllobacteriaceae</taxon>
        <taxon>Mesorhizobium</taxon>
    </lineage>
</organism>
<evidence type="ECO:0000256" key="13">
    <source>
        <dbReference type="RuleBase" id="RU362101"/>
    </source>
</evidence>
<dbReference type="Proteomes" id="UP001271780">
    <property type="component" value="Unassembled WGS sequence"/>
</dbReference>
<feature type="transmembrane region" description="Helical" evidence="13">
    <location>
        <begin position="156"/>
        <end position="175"/>
    </location>
</feature>
<evidence type="ECO:0000256" key="11">
    <source>
        <dbReference type="ARBA" id="ARBA00023136"/>
    </source>
</evidence>
<evidence type="ECO:0000313" key="16">
    <source>
        <dbReference type="EMBL" id="MDX8473092.1"/>
    </source>
</evidence>
<dbReference type="PANTHER" id="PTHR40659">
    <property type="entry name" value="NICKEL/COBALT EFFLUX SYSTEM RCNA"/>
    <property type="match status" value="1"/>
</dbReference>
<comment type="similarity">
    <text evidence="13">Belongs to the NiCoT transporter (TC 2.A.52) family.</text>
</comment>
<dbReference type="InterPro" id="IPR051224">
    <property type="entry name" value="NiCoT_RcnA"/>
</dbReference>
<feature type="chain" id="PRO_5047415992" description="Nickel/cobalt efflux system" evidence="15">
    <location>
        <begin position="28"/>
        <end position="402"/>
    </location>
</feature>
<feature type="transmembrane region" description="Helical" evidence="13">
    <location>
        <begin position="331"/>
        <end position="356"/>
    </location>
</feature>
<evidence type="ECO:0000256" key="6">
    <source>
        <dbReference type="ARBA" id="ARBA00022596"/>
    </source>
</evidence>
<evidence type="ECO:0000256" key="8">
    <source>
        <dbReference type="ARBA" id="ARBA00022989"/>
    </source>
</evidence>
<evidence type="ECO:0000256" key="12">
    <source>
        <dbReference type="ARBA" id="ARBA00023285"/>
    </source>
</evidence>
<reference evidence="16 17" key="1">
    <citation type="submission" date="2023-08" db="EMBL/GenBank/DDBJ databases">
        <title>Implementing the SeqCode for naming new Mesorhizobium species isolated from Vachellia karroo root nodules.</title>
        <authorList>
            <person name="Van Lill M."/>
        </authorList>
    </citation>
    <scope>NUCLEOTIDE SEQUENCE [LARGE SCALE GENOMIC DNA]</scope>
    <source>
        <strain evidence="16 17">VK23A</strain>
    </source>
</reference>